<dbReference type="RefSeq" id="WP_160905491.1">
    <property type="nucleotide sequence ID" value="NZ_WVHS01000001.1"/>
</dbReference>
<comment type="caution">
    <text evidence="2">The sequence shown here is derived from an EMBL/GenBank/DDBJ whole genome shotgun (WGS) entry which is preliminary data.</text>
</comment>
<evidence type="ECO:0000313" key="2">
    <source>
        <dbReference type="EMBL" id="MXV14525.1"/>
    </source>
</evidence>
<feature type="compositionally biased region" description="Polar residues" evidence="1">
    <location>
        <begin position="114"/>
        <end position="127"/>
    </location>
</feature>
<keyword evidence="3" id="KW-1185">Reference proteome</keyword>
<gene>
    <name evidence="2" type="ORF">GS398_04380</name>
</gene>
<organism evidence="2 3">
    <name type="scientific">Hufsiella ginkgonis</name>
    <dbReference type="NCBI Taxonomy" id="2695274"/>
    <lineage>
        <taxon>Bacteria</taxon>
        <taxon>Pseudomonadati</taxon>
        <taxon>Bacteroidota</taxon>
        <taxon>Sphingobacteriia</taxon>
        <taxon>Sphingobacteriales</taxon>
        <taxon>Sphingobacteriaceae</taxon>
        <taxon>Hufsiella</taxon>
    </lineage>
</organism>
<protein>
    <recommendedName>
        <fullName evidence="4">DUF937 domain-containing protein</fullName>
    </recommendedName>
</protein>
<dbReference type="AlphaFoldDB" id="A0A7K1XU43"/>
<dbReference type="Proteomes" id="UP000451233">
    <property type="component" value="Unassembled WGS sequence"/>
</dbReference>
<evidence type="ECO:0000313" key="3">
    <source>
        <dbReference type="Proteomes" id="UP000451233"/>
    </source>
</evidence>
<reference evidence="2 3" key="1">
    <citation type="submission" date="2019-11" db="EMBL/GenBank/DDBJ databases">
        <title>Pedobacter sp. HMF7056 Genome sequencing and assembly.</title>
        <authorList>
            <person name="Kang H."/>
            <person name="Kim H."/>
            <person name="Joh K."/>
        </authorList>
    </citation>
    <scope>NUCLEOTIDE SEQUENCE [LARGE SCALE GENOMIC DNA]</scope>
    <source>
        <strain evidence="2 3">HMF7056</strain>
    </source>
</reference>
<evidence type="ECO:0000256" key="1">
    <source>
        <dbReference type="SAM" id="MobiDB-lite"/>
    </source>
</evidence>
<name>A0A7K1XU43_9SPHI</name>
<evidence type="ECO:0008006" key="4">
    <source>
        <dbReference type="Google" id="ProtNLM"/>
    </source>
</evidence>
<feature type="region of interest" description="Disordered" evidence="1">
    <location>
        <begin position="113"/>
        <end position="136"/>
    </location>
</feature>
<proteinExistence type="predicted"/>
<accession>A0A7K1XU43</accession>
<dbReference type="EMBL" id="WVHS01000001">
    <property type="protein sequence ID" value="MXV14525.1"/>
    <property type="molecule type" value="Genomic_DNA"/>
</dbReference>
<sequence length="136" mass="13599">MFDQIVKMVKDQLDNTPEVKSAIPPQEEDAIHTEVAAHIDNGIKQEAAAQGGVGGLLSSLAGSLGSGSNVTNAITGGLAASLASKFGLPPAVTGAIAGALPGILQKFAHKANDPNDNSVTPESIQSSLGGLGGLFK</sequence>